<keyword evidence="5" id="KW-0479">Metal-binding</keyword>
<keyword evidence="2" id="KW-1003">Cell membrane</keyword>
<dbReference type="EMBL" id="PIPO01000004">
    <property type="protein sequence ID" value="RUO32531.1"/>
    <property type="molecule type" value="Genomic_DNA"/>
</dbReference>
<dbReference type="RefSeq" id="WP_126799304.1">
    <property type="nucleotide sequence ID" value="NZ_PIPO01000004.1"/>
</dbReference>
<evidence type="ECO:0000256" key="6">
    <source>
        <dbReference type="ARBA" id="ARBA00022801"/>
    </source>
</evidence>
<dbReference type="InterPro" id="IPR001915">
    <property type="entry name" value="Peptidase_M48"/>
</dbReference>
<evidence type="ECO:0000256" key="10">
    <source>
        <dbReference type="ARBA" id="ARBA00023136"/>
    </source>
</evidence>
<feature type="domain" description="Peptidase M48" evidence="12">
    <location>
        <begin position="116"/>
        <end position="334"/>
    </location>
</feature>
<evidence type="ECO:0000256" key="4">
    <source>
        <dbReference type="ARBA" id="ARBA00022692"/>
    </source>
</evidence>
<evidence type="ECO:0000313" key="14">
    <source>
        <dbReference type="Proteomes" id="UP000287823"/>
    </source>
</evidence>
<keyword evidence="6" id="KW-0378">Hydrolase</keyword>
<protein>
    <submittedName>
        <fullName evidence="13">Peptidase</fullName>
    </submittedName>
</protein>
<dbReference type="PANTHER" id="PTHR43221:SF2">
    <property type="entry name" value="PROTEASE HTPX HOMOLOG"/>
    <property type="match status" value="1"/>
</dbReference>
<dbReference type="CDD" id="cd07340">
    <property type="entry name" value="M48B_Htpx_like"/>
    <property type="match status" value="1"/>
</dbReference>
<dbReference type="AlphaFoldDB" id="A0A432WFL3"/>
<keyword evidence="14" id="KW-1185">Reference proteome</keyword>
<dbReference type="PANTHER" id="PTHR43221">
    <property type="entry name" value="PROTEASE HTPX"/>
    <property type="match status" value="1"/>
</dbReference>
<evidence type="ECO:0000313" key="13">
    <source>
        <dbReference type="EMBL" id="RUO32531.1"/>
    </source>
</evidence>
<evidence type="ECO:0000256" key="1">
    <source>
        <dbReference type="ARBA" id="ARBA00001947"/>
    </source>
</evidence>
<keyword evidence="4 11" id="KW-0812">Transmembrane</keyword>
<organism evidence="13 14">
    <name type="scientific">Aliidiomarina soli</name>
    <dbReference type="NCBI Taxonomy" id="1928574"/>
    <lineage>
        <taxon>Bacteria</taxon>
        <taxon>Pseudomonadati</taxon>
        <taxon>Pseudomonadota</taxon>
        <taxon>Gammaproteobacteria</taxon>
        <taxon>Alteromonadales</taxon>
        <taxon>Idiomarinaceae</taxon>
        <taxon>Aliidiomarina</taxon>
    </lineage>
</organism>
<evidence type="ECO:0000256" key="2">
    <source>
        <dbReference type="ARBA" id="ARBA00022475"/>
    </source>
</evidence>
<gene>
    <name evidence="13" type="ORF">CWE14_10325</name>
</gene>
<evidence type="ECO:0000256" key="5">
    <source>
        <dbReference type="ARBA" id="ARBA00022723"/>
    </source>
</evidence>
<feature type="transmembrane region" description="Helical" evidence="11">
    <location>
        <begin position="63"/>
        <end position="85"/>
    </location>
</feature>
<sequence>MSAMNFFHHQDVARRNTRLLGILFTLAVVLLVSLVAVLVSYFLGGIQYQETAAYTQTGADWYLAWDVIIASAGVALSAIGFAVLYKWMVLRPGGKVVAEQLGGRRLSPDSRDPLERKVLNVVEEMAIAANMPVPPVYLLDQEPAINAFAAGYSPRDAVIGITRGCAEKLSRAQLQGVIAHEIAHILNGDMRLNIRIIAILNGILFISHAGYLLLRFGALGGRRSDGKNAALPLLGLGLLILGGIGVLFGNVIKAAVSRQREYLADASAAQFTREPEALAGALQQIGVAQKRGSGSKVESPNADEASHLFFSQAVGKFMSVMATHPPLGDRIKRLMPQWDGNYQANAEARPDIPAKESDQKATSQAFVERLTAMAVAFDLPEDVVADARDPEHAKALVLTLLLSEDEATRTQQLALLNERVSDVLYDDVVAHIDSIKAQPMEQQLPMTELLMPALKMMDSRSADRFLQTMQAVIDVDAKVSLYEWCLYQVVWRYLKGEHARNELNVRGYKRRRQHDAKLTLSVLAHYGHQDDQASAKAFRQGADLFAADLDSYPADMLNFSDLSDSLTRIDQWQALEKERLVNAWVACAQADGTINPVEQKLLFTLCACIGEPLPELPAIQSPQAPA</sequence>
<evidence type="ECO:0000256" key="9">
    <source>
        <dbReference type="ARBA" id="ARBA00023049"/>
    </source>
</evidence>
<keyword evidence="8 11" id="KW-1133">Transmembrane helix</keyword>
<evidence type="ECO:0000256" key="7">
    <source>
        <dbReference type="ARBA" id="ARBA00022833"/>
    </source>
</evidence>
<dbReference type="GO" id="GO:0046872">
    <property type="term" value="F:metal ion binding"/>
    <property type="evidence" value="ECO:0007669"/>
    <property type="project" value="UniProtKB-KW"/>
</dbReference>
<comment type="cofactor">
    <cofactor evidence="1">
        <name>Zn(2+)</name>
        <dbReference type="ChEBI" id="CHEBI:29105"/>
    </cofactor>
</comment>
<keyword evidence="3" id="KW-0645">Protease</keyword>
<evidence type="ECO:0000256" key="11">
    <source>
        <dbReference type="SAM" id="Phobius"/>
    </source>
</evidence>
<feature type="transmembrane region" description="Helical" evidence="11">
    <location>
        <begin position="230"/>
        <end position="252"/>
    </location>
</feature>
<dbReference type="GO" id="GO:0006508">
    <property type="term" value="P:proteolysis"/>
    <property type="evidence" value="ECO:0007669"/>
    <property type="project" value="UniProtKB-KW"/>
</dbReference>
<accession>A0A432WFL3</accession>
<evidence type="ECO:0000259" key="12">
    <source>
        <dbReference type="Pfam" id="PF01435"/>
    </source>
</evidence>
<feature type="transmembrane region" description="Helical" evidence="11">
    <location>
        <begin position="196"/>
        <end position="218"/>
    </location>
</feature>
<dbReference type="Proteomes" id="UP000287823">
    <property type="component" value="Unassembled WGS sequence"/>
</dbReference>
<comment type="caution">
    <text evidence="13">The sequence shown here is derived from an EMBL/GenBank/DDBJ whole genome shotgun (WGS) entry which is preliminary data.</text>
</comment>
<name>A0A432WFL3_9GAMM</name>
<dbReference type="Pfam" id="PF01435">
    <property type="entry name" value="Peptidase_M48"/>
    <property type="match status" value="1"/>
</dbReference>
<evidence type="ECO:0000256" key="3">
    <source>
        <dbReference type="ARBA" id="ARBA00022670"/>
    </source>
</evidence>
<evidence type="ECO:0000256" key="8">
    <source>
        <dbReference type="ARBA" id="ARBA00022989"/>
    </source>
</evidence>
<keyword evidence="7" id="KW-0862">Zinc</keyword>
<keyword evidence="10 11" id="KW-0472">Membrane</keyword>
<dbReference type="GO" id="GO:0004222">
    <property type="term" value="F:metalloendopeptidase activity"/>
    <property type="evidence" value="ECO:0007669"/>
    <property type="project" value="InterPro"/>
</dbReference>
<dbReference type="InterPro" id="IPR050083">
    <property type="entry name" value="HtpX_protease"/>
</dbReference>
<keyword evidence="9" id="KW-0482">Metalloprotease</keyword>
<reference evidence="13 14" key="1">
    <citation type="journal article" date="2011" name="Front. Microbiol.">
        <title>Genomic signatures of strain selection and enhancement in Bacillus atrophaeus var. globigii, a historical biowarfare simulant.</title>
        <authorList>
            <person name="Gibbons H.S."/>
            <person name="Broomall S.M."/>
            <person name="McNew L.A."/>
            <person name="Daligault H."/>
            <person name="Chapman C."/>
            <person name="Bruce D."/>
            <person name="Karavis M."/>
            <person name="Krepps M."/>
            <person name="McGregor P.A."/>
            <person name="Hong C."/>
            <person name="Park K.H."/>
            <person name="Akmal A."/>
            <person name="Feldman A."/>
            <person name="Lin J.S."/>
            <person name="Chang W.E."/>
            <person name="Higgs B.W."/>
            <person name="Demirev P."/>
            <person name="Lindquist J."/>
            <person name="Liem A."/>
            <person name="Fochler E."/>
            <person name="Read T.D."/>
            <person name="Tapia R."/>
            <person name="Johnson S."/>
            <person name="Bishop-Lilly K.A."/>
            <person name="Detter C."/>
            <person name="Han C."/>
            <person name="Sozhamannan S."/>
            <person name="Rosenzweig C.N."/>
            <person name="Skowronski E.W."/>
        </authorList>
    </citation>
    <scope>NUCLEOTIDE SEQUENCE [LARGE SCALE GENOMIC DNA]</scope>
    <source>
        <strain evidence="13 14">Y4G10-17</strain>
    </source>
</reference>
<feature type="transmembrane region" description="Helical" evidence="11">
    <location>
        <begin position="20"/>
        <end position="43"/>
    </location>
</feature>
<proteinExistence type="predicted"/>
<dbReference type="Gene3D" id="3.30.2010.10">
    <property type="entry name" value="Metalloproteases ('zincins'), catalytic domain"/>
    <property type="match status" value="1"/>
</dbReference>